<comment type="caution">
    <text evidence="2">The sequence shown here is derived from an EMBL/GenBank/DDBJ whole genome shotgun (WGS) entry which is preliminary data.</text>
</comment>
<sequence length="108" mass="13576">MFVIVSRFFLRKRFTGMAIWPFVFVRTAQMKRDTVFMNHEKIHLRQQLELLIVPFFIWYIIEFLVHWIRYKNRYDAYRSISFEKEAYENEKDLDYLKKRSFLAFIKYV</sequence>
<evidence type="ECO:0000313" key="2">
    <source>
        <dbReference type="EMBL" id="RMA57661.1"/>
    </source>
</evidence>
<dbReference type="RefSeq" id="WP_121908025.1">
    <property type="nucleotide sequence ID" value="NZ_REFC01000014.1"/>
</dbReference>
<evidence type="ECO:0008006" key="4">
    <source>
        <dbReference type="Google" id="ProtNLM"/>
    </source>
</evidence>
<organism evidence="2 3">
    <name type="scientific">Ulvibacter antarcticus</name>
    <dbReference type="NCBI Taxonomy" id="442714"/>
    <lineage>
        <taxon>Bacteria</taxon>
        <taxon>Pseudomonadati</taxon>
        <taxon>Bacteroidota</taxon>
        <taxon>Flavobacteriia</taxon>
        <taxon>Flavobacteriales</taxon>
        <taxon>Flavobacteriaceae</taxon>
        <taxon>Ulvibacter</taxon>
    </lineage>
</organism>
<dbReference type="Proteomes" id="UP000271339">
    <property type="component" value="Unassembled WGS sequence"/>
</dbReference>
<feature type="transmembrane region" description="Helical" evidence="1">
    <location>
        <begin position="50"/>
        <end position="68"/>
    </location>
</feature>
<keyword evidence="1" id="KW-0472">Membrane</keyword>
<evidence type="ECO:0000313" key="3">
    <source>
        <dbReference type="Proteomes" id="UP000271339"/>
    </source>
</evidence>
<evidence type="ECO:0000256" key="1">
    <source>
        <dbReference type="SAM" id="Phobius"/>
    </source>
</evidence>
<accession>A0A3L9YAD3</accession>
<keyword evidence="1" id="KW-0812">Transmembrane</keyword>
<dbReference type="AlphaFoldDB" id="A0A3L9YAD3"/>
<gene>
    <name evidence="2" type="ORF">BXY75_2465</name>
</gene>
<dbReference type="EMBL" id="REFC01000014">
    <property type="protein sequence ID" value="RMA57661.1"/>
    <property type="molecule type" value="Genomic_DNA"/>
</dbReference>
<protein>
    <recommendedName>
        <fullName evidence="4">Peptidase M56 domain-containing protein</fullName>
    </recommendedName>
</protein>
<keyword evidence="1" id="KW-1133">Transmembrane helix</keyword>
<reference evidence="2 3" key="1">
    <citation type="submission" date="2018-10" db="EMBL/GenBank/DDBJ databases">
        <title>Genomic Encyclopedia of Archaeal and Bacterial Type Strains, Phase II (KMG-II): from individual species to whole genera.</title>
        <authorList>
            <person name="Goeker M."/>
        </authorList>
    </citation>
    <scope>NUCLEOTIDE SEQUENCE [LARGE SCALE GENOMIC DNA]</scope>
    <source>
        <strain evidence="2 3">DSM 23424</strain>
    </source>
</reference>
<dbReference type="OrthoDB" id="1027344at2"/>
<proteinExistence type="predicted"/>
<name>A0A3L9YAD3_9FLAO</name>
<keyword evidence="3" id="KW-1185">Reference proteome</keyword>